<keyword evidence="2" id="KW-1185">Reference proteome</keyword>
<organism evidence="1 2">
    <name type="scientific">Deinococcus gobiensis (strain DSM 21396 / JCM 16679 / CGMCC 1.7299 / I-0)</name>
    <dbReference type="NCBI Taxonomy" id="745776"/>
    <lineage>
        <taxon>Bacteria</taxon>
        <taxon>Thermotogati</taxon>
        <taxon>Deinococcota</taxon>
        <taxon>Deinococci</taxon>
        <taxon>Deinococcales</taxon>
        <taxon>Deinococcaceae</taxon>
        <taxon>Deinococcus</taxon>
    </lineage>
</organism>
<proteinExistence type="predicted"/>
<dbReference type="EMBL" id="CP002193">
    <property type="protein sequence ID" value="AFD27465.1"/>
    <property type="molecule type" value="Genomic_DNA"/>
</dbReference>
<gene>
    <name evidence="1" type="ordered locus">DGo_PB0196</name>
</gene>
<dbReference type="KEGG" id="dgo:DGo_PB0196"/>
<dbReference type="HOGENOM" id="CLU_033623_0_0_0"/>
<dbReference type="Proteomes" id="UP000007575">
    <property type="component" value="Plasmid P2"/>
</dbReference>
<accession>H8H1R8</accession>
<reference evidence="1 2" key="1">
    <citation type="journal article" date="2012" name="PLoS ONE">
        <title>Genome sequence and transcriptome analysis of the radioresistant bacterium Deinococcus gobiensis: insights into the extreme environmental adaptations.</title>
        <authorList>
            <person name="Yuan M."/>
            <person name="Chen M."/>
            <person name="Zhang W."/>
            <person name="Lu W."/>
            <person name="Wang J."/>
            <person name="Yang M."/>
            <person name="Zhao P."/>
            <person name="Tang R."/>
            <person name="Li X."/>
            <person name="Hao Y."/>
            <person name="Zhou Z."/>
            <person name="Zhan Y."/>
            <person name="Yu H."/>
            <person name="Teng C."/>
            <person name="Yan Y."/>
            <person name="Ping S."/>
            <person name="Wang Y."/>
            <person name="Lin M."/>
        </authorList>
    </citation>
    <scope>NUCLEOTIDE SEQUENCE [LARGE SCALE GENOMIC DNA]</scope>
    <source>
        <strain evidence="2">DSM 21396 / JCM 16679 / CGMCC 1.7299 / I-0</strain>
        <plasmid evidence="1">P2</plasmid>
    </source>
</reference>
<sequence>MALGLGRLLAALGPSEKVTVRLDTARDVLTLTTTQPVMPSAEVRLRLYDYIKTDKDMNGPTDYVYEREKERRQQFFKWREMHRGVRPEDIPEDLIPRSDYSLYSSLVDMLKPVNTSGYATAYRELASERFAGHVQVALEALADHPDSQETSLSERAERGLKKYLKGNRVNEVSVVQIFNPMTGKGMNSPKANSIGMGQEKAPLVLEALKYTGWFIGAVAVTPKGSKDLKVLVAQPTNIEVETLQRIMIEFRQNFVGGGAIQVDILAALTLTETLLRHDEHKTFKRGRPRDLLSGFQTAYFQNLGSAKGVTNISFIALPAWVQLDGDQADEQRRAWMEVLAEHRLVIRGLDESHSEERTLLEKYREFLSGQDTHAFLDFLSDYGPHMLGRADRGKFTRWMTTEHIGRVLNHMGKNNVTSIISDPGFQSVAGAIRRATRTALYARKLGNDRTYDVHYGLAQELKRSAVTKARFMTALSDFVTEYMTENLRAADRGKRGRVAVTTEDLLQVGKLLDEHDPQMVAMLLIAYGYAKEPREDVQEFVETPEENPTALEEQE</sequence>
<evidence type="ECO:0000313" key="2">
    <source>
        <dbReference type="Proteomes" id="UP000007575"/>
    </source>
</evidence>
<evidence type="ECO:0000313" key="1">
    <source>
        <dbReference type="EMBL" id="AFD27465.1"/>
    </source>
</evidence>
<keyword evidence="1" id="KW-0614">Plasmid</keyword>
<protein>
    <submittedName>
        <fullName evidence="1">Uncharacterized protein</fullName>
    </submittedName>
</protein>
<name>H8H1R8_DEIGI</name>
<dbReference type="AlphaFoldDB" id="H8H1R8"/>
<geneLocation type="plasmid" evidence="1 2">
    <name>P2</name>
</geneLocation>
<dbReference type="PATRIC" id="fig|745776.4.peg.3564"/>